<reference evidence="3" key="2">
    <citation type="submission" date="2023-01" db="EMBL/GenBank/DDBJ databases">
        <title>Draft genome sequence of Portibacter lacus strain NBRC 108769.</title>
        <authorList>
            <person name="Sun Q."/>
            <person name="Mori K."/>
        </authorList>
    </citation>
    <scope>NUCLEOTIDE SEQUENCE</scope>
    <source>
        <strain evidence="3">NBRC 108769</strain>
    </source>
</reference>
<comment type="caution">
    <text evidence="3">The sequence shown here is derived from an EMBL/GenBank/DDBJ whole genome shotgun (WGS) entry which is preliminary data.</text>
</comment>
<keyword evidence="1" id="KW-0732">Signal</keyword>
<dbReference type="InterPro" id="IPR026444">
    <property type="entry name" value="Secre_tail"/>
</dbReference>
<name>A0AA37SQR6_9BACT</name>
<keyword evidence="4" id="KW-1185">Reference proteome</keyword>
<evidence type="ECO:0000313" key="3">
    <source>
        <dbReference type="EMBL" id="GLR18070.1"/>
    </source>
</evidence>
<accession>A0AA37SQR6</accession>
<feature type="domain" description="Secretion system C-terminal sorting" evidence="2">
    <location>
        <begin position="272"/>
        <end position="335"/>
    </location>
</feature>
<dbReference type="Pfam" id="PF18962">
    <property type="entry name" value="Por_Secre_tail"/>
    <property type="match status" value="1"/>
</dbReference>
<feature type="signal peptide" evidence="1">
    <location>
        <begin position="1"/>
        <end position="26"/>
    </location>
</feature>
<evidence type="ECO:0000313" key="4">
    <source>
        <dbReference type="Proteomes" id="UP001156666"/>
    </source>
</evidence>
<dbReference type="InterPro" id="IPR013783">
    <property type="entry name" value="Ig-like_fold"/>
</dbReference>
<reference evidence="3" key="1">
    <citation type="journal article" date="2014" name="Int. J. Syst. Evol. Microbiol.">
        <title>Complete genome sequence of Corynebacterium casei LMG S-19264T (=DSM 44701T), isolated from a smear-ripened cheese.</title>
        <authorList>
            <consortium name="US DOE Joint Genome Institute (JGI-PGF)"/>
            <person name="Walter F."/>
            <person name="Albersmeier A."/>
            <person name="Kalinowski J."/>
            <person name="Ruckert C."/>
        </authorList>
    </citation>
    <scope>NUCLEOTIDE SEQUENCE</scope>
    <source>
        <strain evidence="3">NBRC 108769</strain>
    </source>
</reference>
<gene>
    <name evidence="3" type="ORF">GCM10007940_26850</name>
</gene>
<dbReference type="NCBIfam" id="TIGR04183">
    <property type="entry name" value="Por_Secre_tail"/>
    <property type="match status" value="1"/>
</dbReference>
<organism evidence="3 4">
    <name type="scientific">Portibacter lacus</name>
    <dbReference type="NCBI Taxonomy" id="1099794"/>
    <lineage>
        <taxon>Bacteria</taxon>
        <taxon>Pseudomonadati</taxon>
        <taxon>Bacteroidota</taxon>
        <taxon>Saprospiria</taxon>
        <taxon>Saprospirales</taxon>
        <taxon>Haliscomenobacteraceae</taxon>
        <taxon>Portibacter</taxon>
    </lineage>
</organism>
<dbReference type="Proteomes" id="UP001156666">
    <property type="component" value="Unassembled WGS sequence"/>
</dbReference>
<proteinExistence type="predicted"/>
<protein>
    <recommendedName>
        <fullName evidence="2">Secretion system C-terminal sorting domain-containing protein</fullName>
    </recommendedName>
</protein>
<sequence length="342" mass="37937">MKYKMKHIFNTLFLLLVIATSTIANPFEVKLVVNDADNTLAVLLRNTTSNQPTTSQNITSINMRLLGQVSDIISVASTNYTMQMPTTVSPNTQVITMSSTALPSPEDWIQDQWVTVAVYNLTPGTYNANSFSIQSDLDGDNSDVQDPIMSVAAAGVFNTPLTLSATILPVELGDFEVKQEKGNAKLTWTTYSERSNEGFNVEKSEDGKNFNSIGWVDGNGTSNRLITYTFLDENYNQKTSYYRLKQMDHNGDFAYSVIRSLDGSVRSHEYSLFPNPAYTNTLNVLGTGDEQFTVKIFSTEGKKMLEETGLSTQIDCSNLNSGLYLVHISQGAKTKVINWIKK</sequence>
<evidence type="ECO:0000259" key="2">
    <source>
        <dbReference type="Pfam" id="PF18962"/>
    </source>
</evidence>
<dbReference type="EMBL" id="BSOH01000015">
    <property type="protein sequence ID" value="GLR18070.1"/>
    <property type="molecule type" value="Genomic_DNA"/>
</dbReference>
<evidence type="ECO:0000256" key="1">
    <source>
        <dbReference type="SAM" id="SignalP"/>
    </source>
</evidence>
<dbReference type="Gene3D" id="2.60.40.10">
    <property type="entry name" value="Immunoglobulins"/>
    <property type="match status" value="1"/>
</dbReference>
<feature type="chain" id="PRO_5041434732" description="Secretion system C-terminal sorting domain-containing protein" evidence="1">
    <location>
        <begin position="27"/>
        <end position="342"/>
    </location>
</feature>
<dbReference type="AlphaFoldDB" id="A0AA37SQR6"/>